<comment type="caution">
    <text evidence="7">The sequence shown here is derived from an EMBL/GenBank/DDBJ whole genome shotgun (WGS) entry which is preliminary data.</text>
</comment>
<dbReference type="InterPro" id="IPR016197">
    <property type="entry name" value="Chromo-like_dom_sf"/>
</dbReference>
<dbReference type="InterPro" id="IPR032675">
    <property type="entry name" value="LRR_dom_sf"/>
</dbReference>
<keyword evidence="5" id="KW-0539">Nucleus</keyword>
<comment type="subcellular location">
    <subcellularLocation>
        <location evidence="1">Nucleus</location>
    </subcellularLocation>
</comment>
<dbReference type="InterPro" id="IPR020635">
    <property type="entry name" value="Tyr_kinase_cat_dom"/>
</dbReference>
<dbReference type="Pfam" id="PF00560">
    <property type="entry name" value="LRR_1"/>
    <property type="match status" value="2"/>
</dbReference>
<dbReference type="PROSITE" id="PS51640">
    <property type="entry name" value="MRG"/>
    <property type="match status" value="1"/>
</dbReference>
<dbReference type="GO" id="GO:0006355">
    <property type="term" value="P:regulation of DNA-templated transcription"/>
    <property type="evidence" value="ECO:0007669"/>
    <property type="project" value="InterPro"/>
</dbReference>
<accession>A0A2P6MRJ0</accession>
<keyword evidence="4" id="KW-0804">Transcription</keyword>
<dbReference type="PANTHER" id="PTHR10880:SF15">
    <property type="entry name" value="MSL COMPLEX SUBUNIT 3"/>
    <property type="match status" value="1"/>
</dbReference>
<dbReference type="Gene3D" id="1.10.510.10">
    <property type="entry name" value="Transferase(Phosphotransferase) domain 1"/>
    <property type="match status" value="1"/>
</dbReference>
<dbReference type="Gene3D" id="2.30.30.140">
    <property type="match status" value="1"/>
</dbReference>
<dbReference type="InParanoid" id="A0A2P6MRJ0"/>
<name>A0A2P6MRJ0_9EUKA</name>
<dbReference type="InterPro" id="IPR026541">
    <property type="entry name" value="MRG_dom"/>
</dbReference>
<dbReference type="OrthoDB" id="124855at2759"/>
<proteinExistence type="predicted"/>
<dbReference type="InterPro" id="IPR038217">
    <property type="entry name" value="MRG_C_sf"/>
</dbReference>
<dbReference type="InterPro" id="IPR053820">
    <property type="entry name" value="MSL3_chromo-like"/>
</dbReference>
<evidence type="ECO:0000313" key="8">
    <source>
        <dbReference type="Proteomes" id="UP000241769"/>
    </source>
</evidence>
<evidence type="ECO:0000256" key="4">
    <source>
        <dbReference type="ARBA" id="ARBA00023163"/>
    </source>
</evidence>
<keyword evidence="2" id="KW-0156">Chromatin regulator</keyword>
<evidence type="ECO:0000256" key="2">
    <source>
        <dbReference type="ARBA" id="ARBA00022853"/>
    </source>
</evidence>
<feature type="domain" description="Tyrosine-protein kinase catalytic" evidence="6">
    <location>
        <begin position="121"/>
        <end position="316"/>
    </location>
</feature>
<evidence type="ECO:0000256" key="5">
    <source>
        <dbReference type="ARBA" id="ARBA00023242"/>
    </source>
</evidence>
<dbReference type="InterPro" id="IPR008676">
    <property type="entry name" value="MRG"/>
</dbReference>
<keyword evidence="8" id="KW-1185">Reference proteome</keyword>
<dbReference type="Pfam" id="PF22732">
    <property type="entry name" value="MSL3_chromo-like"/>
    <property type="match status" value="1"/>
</dbReference>
<dbReference type="AlphaFoldDB" id="A0A2P6MRJ0"/>
<dbReference type="GO" id="GO:0000123">
    <property type="term" value="C:histone acetyltransferase complex"/>
    <property type="evidence" value="ECO:0007669"/>
    <property type="project" value="TreeGrafter"/>
</dbReference>
<evidence type="ECO:0000256" key="1">
    <source>
        <dbReference type="ARBA" id="ARBA00004123"/>
    </source>
</evidence>
<dbReference type="Pfam" id="PF07714">
    <property type="entry name" value="PK_Tyr_Ser-Thr"/>
    <property type="match status" value="1"/>
</dbReference>
<organism evidence="7 8">
    <name type="scientific">Planoprotostelium fungivorum</name>
    <dbReference type="NCBI Taxonomy" id="1890364"/>
    <lineage>
        <taxon>Eukaryota</taxon>
        <taxon>Amoebozoa</taxon>
        <taxon>Evosea</taxon>
        <taxon>Variosea</taxon>
        <taxon>Cavosteliida</taxon>
        <taxon>Cavosteliaceae</taxon>
        <taxon>Planoprotostelium</taxon>
    </lineage>
</organism>
<dbReference type="GO" id="GO:0006325">
    <property type="term" value="P:chromatin organization"/>
    <property type="evidence" value="ECO:0007669"/>
    <property type="project" value="UniProtKB-KW"/>
</dbReference>
<dbReference type="GO" id="GO:0004713">
    <property type="term" value="F:protein tyrosine kinase activity"/>
    <property type="evidence" value="ECO:0007669"/>
    <property type="project" value="InterPro"/>
</dbReference>
<sequence>MDVHHEKLRNSEVIVVVATYSSKIDWNSGWKRCEHALYTQEHLVDLNVLQQHRFSRITCNNGNVIQILLSRPLSGSLNPKIGDLDTLQSLTIQGANLNGLIPSSTLYLCSNNLTGSIPSSISNVSNLQCLDLNGNNLTGFQTRRPKPSRERDLIVEATTLKSMHHPNIVMYISQDTAEGYYVMEHMNGGSLQQYMTSRALDPSSVLVIAADVARGLSYLTSINMHEERGRAETGNATRRGKADNGRERILCFNNDLLYEATIMGIEQRDGKENYQIHYEGWDEKRDEWVNIEKLKKLNKENLRMQAFLRAEVKQQAPKAPTPIKSQVTTKKKTKDQFEIVLPTQIRERLVEDQRMINKKFLTEVPRTPNIEQIIGDFTKDYFAVMQVIDTYPTEKKNEILFNLKFTYNPFIAQKIADDLIRFFDEICGNVLVYRFERKQFTTATKLSASLSQVYGIEYLMRFLGLKRTVKIPLFIDRAELEEDALLHTK</sequence>
<dbReference type="Gene3D" id="3.80.10.10">
    <property type="entry name" value="Ribonuclease Inhibitor"/>
    <property type="match status" value="2"/>
</dbReference>
<dbReference type="SMART" id="SM00219">
    <property type="entry name" value="TyrKc"/>
    <property type="match status" value="1"/>
</dbReference>
<dbReference type="PANTHER" id="PTHR10880">
    <property type="entry name" value="MORTALITY FACTOR 4-LIKE PROTEIN"/>
    <property type="match status" value="1"/>
</dbReference>
<evidence type="ECO:0000313" key="7">
    <source>
        <dbReference type="EMBL" id="PRP74321.1"/>
    </source>
</evidence>
<dbReference type="Gene3D" id="1.10.274.30">
    <property type="entry name" value="MRG domain"/>
    <property type="match status" value="1"/>
</dbReference>
<dbReference type="GO" id="GO:0005634">
    <property type="term" value="C:nucleus"/>
    <property type="evidence" value="ECO:0007669"/>
    <property type="project" value="UniProtKB-SubCell"/>
</dbReference>
<protein>
    <recommendedName>
        <fullName evidence="6">Tyrosine-protein kinase catalytic domain-containing protein</fullName>
    </recommendedName>
</protein>
<dbReference type="EMBL" id="MDYQ01000474">
    <property type="protein sequence ID" value="PRP74321.1"/>
    <property type="molecule type" value="Genomic_DNA"/>
</dbReference>
<reference evidence="7 8" key="1">
    <citation type="journal article" date="2018" name="Genome Biol. Evol.">
        <title>Multiple Roots of Fruiting Body Formation in Amoebozoa.</title>
        <authorList>
            <person name="Hillmann F."/>
            <person name="Forbes G."/>
            <person name="Novohradska S."/>
            <person name="Ferling I."/>
            <person name="Riege K."/>
            <person name="Groth M."/>
            <person name="Westermann M."/>
            <person name="Marz M."/>
            <person name="Spaller T."/>
            <person name="Winckler T."/>
            <person name="Schaap P."/>
            <person name="Glockner G."/>
        </authorList>
    </citation>
    <scope>NUCLEOTIDE SEQUENCE [LARGE SCALE GENOMIC DNA]</scope>
    <source>
        <strain evidence="7 8">Jena</strain>
    </source>
</reference>
<dbReference type="InterPro" id="IPR011009">
    <property type="entry name" value="Kinase-like_dom_sf"/>
</dbReference>
<dbReference type="InterPro" id="IPR001611">
    <property type="entry name" value="Leu-rich_rpt"/>
</dbReference>
<dbReference type="SUPFAM" id="SSF54160">
    <property type="entry name" value="Chromo domain-like"/>
    <property type="match status" value="1"/>
</dbReference>
<evidence type="ECO:0000259" key="6">
    <source>
        <dbReference type="SMART" id="SM00219"/>
    </source>
</evidence>
<dbReference type="SUPFAM" id="SSF56112">
    <property type="entry name" value="Protein kinase-like (PK-like)"/>
    <property type="match status" value="1"/>
</dbReference>
<dbReference type="STRING" id="1890364.A0A2P6MRJ0"/>
<dbReference type="Pfam" id="PF05712">
    <property type="entry name" value="MRG"/>
    <property type="match status" value="1"/>
</dbReference>
<dbReference type="SUPFAM" id="SSF52058">
    <property type="entry name" value="L domain-like"/>
    <property type="match status" value="1"/>
</dbReference>
<keyword evidence="3" id="KW-0805">Transcription regulation</keyword>
<dbReference type="Proteomes" id="UP000241769">
    <property type="component" value="Unassembled WGS sequence"/>
</dbReference>
<evidence type="ECO:0000256" key="3">
    <source>
        <dbReference type="ARBA" id="ARBA00023015"/>
    </source>
</evidence>
<dbReference type="InterPro" id="IPR001245">
    <property type="entry name" value="Ser-Thr/Tyr_kinase_cat_dom"/>
</dbReference>
<gene>
    <name evidence="7" type="ORF">PROFUN_16249</name>
</gene>